<feature type="transmembrane region" description="Helical" evidence="1">
    <location>
        <begin position="48"/>
        <end position="65"/>
    </location>
</feature>
<feature type="transmembrane region" description="Helical" evidence="1">
    <location>
        <begin position="185"/>
        <end position="207"/>
    </location>
</feature>
<protein>
    <submittedName>
        <fullName evidence="2">TIGR02587 family membrane protein</fullName>
    </submittedName>
</protein>
<keyword evidence="1" id="KW-1133">Transmembrane helix</keyword>
<proteinExistence type="predicted"/>
<dbReference type="Proteomes" id="UP001369958">
    <property type="component" value="Chromosome"/>
</dbReference>
<name>A0ABZ2HVJ6_9HYPH</name>
<sequence length="275" mass="29679">MVTRAESKQEQGPFPLGLLRGAGGALIFALPMLMTMEMWQLGMTLDRWRLLVLLVTGFPFMMLLSREIGFESTRDWRQDLRDVTIAYGLGIVTSAAVMTVLAIFGNPASLSETAGMIAIQTFPAALGAMLARGQFGDDSEPAKRDETFNGQMLIMAAGALFLSLNVAPTEEMQLISFRMTPWHALALIPLSLALMHAFVFAASFAGGSEISPETPWWSAFLRFTVSGYAMALAVSLASLWLLGQLDGMSLQRALRVTVVLGFPAAIGAAAARLIL</sequence>
<accession>A0ABZ2HVJ6</accession>
<keyword evidence="1" id="KW-0472">Membrane</keyword>
<dbReference type="InterPro" id="IPR013416">
    <property type="entry name" value="CHP02587_IM"/>
</dbReference>
<keyword evidence="3" id="KW-1185">Reference proteome</keyword>
<keyword evidence="1" id="KW-0812">Transmembrane</keyword>
<dbReference type="NCBIfam" id="TIGR02587">
    <property type="entry name" value="TIGR02587 family membrane protein"/>
    <property type="match status" value="1"/>
</dbReference>
<dbReference type="EMBL" id="CP146275">
    <property type="protein sequence ID" value="WWT31653.1"/>
    <property type="molecule type" value="Genomic_DNA"/>
</dbReference>
<evidence type="ECO:0000313" key="3">
    <source>
        <dbReference type="Proteomes" id="UP001369958"/>
    </source>
</evidence>
<dbReference type="InterPro" id="IPR024464">
    <property type="entry name" value="DUF2391"/>
</dbReference>
<dbReference type="RefSeq" id="WP_338607118.1">
    <property type="nucleotide sequence ID" value="NZ_CP146275.1"/>
</dbReference>
<feature type="transmembrane region" description="Helical" evidence="1">
    <location>
        <begin position="147"/>
        <end position="164"/>
    </location>
</feature>
<feature type="transmembrane region" description="Helical" evidence="1">
    <location>
        <begin position="254"/>
        <end position="274"/>
    </location>
</feature>
<feature type="transmembrane region" description="Helical" evidence="1">
    <location>
        <begin position="219"/>
        <end position="242"/>
    </location>
</feature>
<organism evidence="2 3">
    <name type="scientific">Pelagibacterium nitratireducens</name>
    <dbReference type="NCBI Taxonomy" id="1046114"/>
    <lineage>
        <taxon>Bacteria</taxon>
        <taxon>Pseudomonadati</taxon>
        <taxon>Pseudomonadota</taxon>
        <taxon>Alphaproteobacteria</taxon>
        <taxon>Hyphomicrobiales</taxon>
        <taxon>Devosiaceae</taxon>
        <taxon>Pelagibacterium</taxon>
    </lineage>
</organism>
<feature type="transmembrane region" description="Helical" evidence="1">
    <location>
        <begin position="17"/>
        <end position="36"/>
    </location>
</feature>
<dbReference type="Pfam" id="PF09622">
    <property type="entry name" value="DUF2391"/>
    <property type="match status" value="1"/>
</dbReference>
<feature type="transmembrane region" description="Helical" evidence="1">
    <location>
        <begin position="85"/>
        <end position="104"/>
    </location>
</feature>
<gene>
    <name evidence="2" type="ORF">V6617_11550</name>
</gene>
<reference evidence="2 3" key="1">
    <citation type="submission" date="2024-02" db="EMBL/GenBank/DDBJ databases">
        <title>Complete genome sequence of Pelagibacterium nitratireducens ZH15.</title>
        <authorList>
            <person name="Zhao L.H."/>
        </authorList>
    </citation>
    <scope>NUCLEOTIDE SEQUENCE [LARGE SCALE GENOMIC DNA]</scope>
    <source>
        <strain evidence="2 3">ZH15</strain>
    </source>
</reference>
<evidence type="ECO:0000256" key="1">
    <source>
        <dbReference type="SAM" id="Phobius"/>
    </source>
</evidence>
<evidence type="ECO:0000313" key="2">
    <source>
        <dbReference type="EMBL" id="WWT31653.1"/>
    </source>
</evidence>